<dbReference type="Pfam" id="PF16075">
    <property type="entry name" value="DUF4815"/>
    <property type="match status" value="1"/>
</dbReference>
<organism evidence="2 3">
    <name type="scientific">Paradevosia tibetensis</name>
    <dbReference type="NCBI Taxonomy" id="1447062"/>
    <lineage>
        <taxon>Bacteria</taxon>
        <taxon>Pseudomonadati</taxon>
        <taxon>Pseudomonadota</taxon>
        <taxon>Alphaproteobacteria</taxon>
        <taxon>Hyphomicrobiales</taxon>
        <taxon>Devosiaceae</taxon>
        <taxon>Paradevosia</taxon>
    </lineage>
</organism>
<reference evidence="2 3" key="1">
    <citation type="journal article" date="2015" name="Int. J. Syst. Evol. Microbiol.">
        <title>Youhaiella tibetensis gen. nov., sp. nov., isolated from subsurface sediment.</title>
        <authorList>
            <person name="Wang Y.X."/>
            <person name="Huang F.Q."/>
            <person name="Nogi Y."/>
            <person name="Pang S.J."/>
            <person name="Wang P.K."/>
            <person name="Lv J."/>
        </authorList>
    </citation>
    <scope>NUCLEOTIDE SEQUENCE [LARGE SCALE GENOMIC DNA]</scope>
    <source>
        <strain evidence="3">fig4</strain>
    </source>
</reference>
<dbReference type="Proteomes" id="UP000321062">
    <property type="component" value="Chromosome"/>
</dbReference>
<dbReference type="EMBL" id="CP041690">
    <property type="protein sequence ID" value="QEE18894.1"/>
    <property type="molecule type" value="Genomic_DNA"/>
</dbReference>
<proteinExistence type="predicted"/>
<feature type="compositionally biased region" description="Gly residues" evidence="1">
    <location>
        <begin position="719"/>
        <end position="731"/>
    </location>
</feature>
<evidence type="ECO:0000313" key="2">
    <source>
        <dbReference type="EMBL" id="QEE18894.1"/>
    </source>
</evidence>
<name>A0A5B9DID5_9HYPH</name>
<dbReference type="RefSeq" id="WP_147654789.1">
    <property type="nucleotide sequence ID" value="NZ_BMFM01000001.1"/>
</dbReference>
<dbReference type="OrthoDB" id="2463879at2"/>
<accession>A0A5B9DID5</accession>
<gene>
    <name evidence="2" type="ORF">FNA67_01290</name>
</gene>
<protein>
    <submittedName>
        <fullName evidence="2">DUF4815 domain-containing protein</fullName>
    </submittedName>
</protein>
<evidence type="ECO:0000313" key="3">
    <source>
        <dbReference type="Proteomes" id="UP000321062"/>
    </source>
</evidence>
<dbReference type="AlphaFoldDB" id="A0A5B9DID5"/>
<evidence type="ECO:0000256" key="1">
    <source>
        <dbReference type="SAM" id="MobiDB-lite"/>
    </source>
</evidence>
<dbReference type="KEGG" id="yti:FNA67_01290"/>
<dbReference type="InterPro" id="IPR032096">
    <property type="entry name" value="DUF4815"/>
</dbReference>
<sequence>MAFEHPSGLPYAFLRARGQRSLQGVTFYGRRPFIQGGELNDLQEIARARQERLGRLIANNGDRVVGGLALVDRDAGTVVLTDGEIYIAGDVFPVEQATLGDVPMAGRVEIGVRLVRTYVTGEDDPTLLGLVPGSLAEGELGAARESVSIAWAREGDGGAGEFYQVYVLQDGTILDQTPPPLLDGIAQALAVYDRPNGHYIVKGCRVTALGQNAGNQLFSIEEGEANIFGFKVTRYSALRHAEPEDWDVAAVPGETHTYAGGATQTVTVDKFPIDEITTILLTKQKTVTLTRGALANGIDGLPDSSVIELVSVTQGATTYVQGADYKRTGSGVDWAPVGAEPLAGSTYQATYKFRDSVAPTAFTERTITVADGVAGGDIILAYTYKLPRIDVLGLLPDGSPKYIRGVSAESPVMPSIPFNVLALCEIRYDWMGTPQVVSDGIRTGVVMLSVAEMARYWRVIEGHGRLIQLERLKSGVDQRDPAAKKNMFVDPWDSNYYRDEGVAQSAAIGNGIMQLAIEPTFHDVVLDTPITLNWVEEVVVSQSLKTGCDKINPYQNFLPLPGALALTPAADIWNQTTTQWAADATIEFQRGVQSWGGPLVTQQVEVVSLGSRTEALPNLRVRNVTFKISGFFPGENLDALAFDGVDIKPAGVQTADGNGEIVGSFNVPANIPAGTKTVRAVGQGGTEAEAFYTGQGTLTVETLRRVTTVNRWVAPSWTTGGGGGGSDGSGGASSLSSDPQAQIFMLPASRQLLGVDFHVCKVGDPANHILVHQVSVENGTPTTELLAEALVSMTAAAVGWKGARYHLPVTTPNDRDHAFVIKTDDGEHSISLAALGGFDVEEQRPVTTHPYPIGPRLSSVNARTWTPHQSEALTFRLVAARYPATTKTVELGTFDLVHCSDLQVRALAELPSAACSVVFEVERTNGSIYRLLPFQVLQLAEWITETVTLRVVLAGTETMSPILYAPIQLIAGDVLTEATYVSRAFDLNTAERVSAYVKASLPAGSALAMHFDQADDDWQELDLDATETSPDPAWVERNYTKSGLTGPVMRVKLTLTGGAAARPRAADFGLGVM</sequence>
<keyword evidence="3" id="KW-1185">Reference proteome</keyword>
<feature type="region of interest" description="Disordered" evidence="1">
    <location>
        <begin position="714"/>
        <end position="736"/>
    </location>
</feature>